<keyword evidence="1" id="KW-1133">Transmembrane helix</keyword>
<feature type="transmembrane region" description="Helical" evidence="1">
    <location>
        <begin position="83"/>
        <end position="100"/>
    </location>
</feature>
<accession>A0AAW4W3C8</accession>
<dbReference type="InterPro" id="IPR005562">
    <property type="entry name" value="SpoVA"/>
</dbReference>
<feature type="transmembrane region" description="Helical" evidence="1">
    <location>
        <begin position="120"/>
        <end position="143"/>
    </location>
</feature>
<dbReference type="InterPro" id="IPR014203">
    <property type="entry name" value="Spore_V_AC"/>
</dbReference>
<keyword evidence="1" id="KW-0812">Transmembrane</keyword>
<dbReference type="PANTHER" id="PTHR38450:SF1">
    <property type="entry name" value="STAGE V SPORULATION PROTEIN AC"/>
    <property type="match status" value="1"/>
</dbReference>
<dbReference type="Proteomes" id="UP001298753">
    <property type="component" value="Unassembled WGS sequence"/>
</dbReference>
<reference evidence="2 3" key="1">
    <citation type="submission" date="2021-10" db="EMBL/GenBank/DDBJ databases">
        <title>Anaerobic single-cell dispensing facilitates the cultivation of human gut bacteria.</title>
        <authorList>
            <person name="Afrizal A."/>
        </authorList>
    </citation>
    <scope>NUCLEOTIDE SEQUENCE [LARGE SCALE GENOMIC DNA]</scope>
    <source>
        <strain evidence="2 3">CLA-AA-H270</strain>
    </source>
</reference>
<dbReference type="EMBL" id="JAJEPX010000033">
    <property type="protein sequence ID" value="MCC2177426.1"/>
    <property type="molecule type" value="Genomic_DNA"/>
</dbReference>
<dbReference type="Pfam" id="PF03862">
    <property type="entry name" value="SpoVAC_SpoVAEB"/>
    <property type="match status" value="1"/>
</dbReference>
<comment type="caution">
    <text evidence="2">The sequence shown here is derived from an EMBL/GenBank/DDBJ whole genome shotgun (WGS) entry which is preliminary data.</text>
</comment>
<evidence type="ECO:0000313" key="3">
    <source>
        <dbReference type="Proteomes" id="UP001298753"/>
    </source>
</evidence>
<evidence type="ECO:0000256" key="1">
    <source>
        <dbReference type="SAM" id="Phobius"/>
    </source>
</evidence>
<name>A0AAW4W3C8_9FIRM</name>
<dbReference type="PANTHER" id="PTHR38450">
    <property type="entry name" value="STAGE V SPORULATION PROTEIN AC-RELATED"/>
    <property type="match status" value="1"/>
</dbReference>
<keyword evidence="3" id="KW-1185">Reference proteome</keyword>
<dbReference type="RefSeq" id="WP_110435941.1">
    <property type="nucleotide sequence ID" value="NZ_DBEZDI010000104.1"/>
</dbReference>
<evidence type="ECO:0000313" key="2">
    <source>
        <dbReference type="EMBL" id="MCC2177426.1"/>
    </source>
</evidence>
<keyword evidence="1" id="KW-0472">Membrane</keyword>
<dbReference type="AlphaFoldDB" id="A0AAW4W3C8"/>
<dbReference type="NCBIfam" id="TIGR02838">
    <property type="entry name" value="spore_V_AC"/>
    <property type="match status" value="1"/>
</dbReference>
<sequence>MKLDKQTYQQLLERKSPNSPLWRDCLLAFLIGGAICTVGEGVRQLWLSRGLDTEDTAAATAITMVFLGALLTCLHLYEKLAKYAGAGTIVPITGFANAIVSPAMEFKSEGLILGLGAKLFVIAGPVLVYGISASVIYGLILFLTGGGSV</sequence>
<gene>
    <name evidence="2" type="primary">spoVAC</name>
    <name evidence="2" type="ORF">LKD22_09870</name>
</gene>
<feature type="transmembrane region" description="Helical" evidence="1">
    <location>
        <begin position="57"/>
        <end position="76"/>
    </location>
</feature>
<feature type="transmembrane region" description="Helical" evidence="1">
    <location>
        <begin position="21"/>
        <end position="42"/>
    </location>
</feature>
<protein>
    <submittedName>
        <fullName evidence="2">Stage V sporulation protein AC</fullName>
    </submittedName>
</protein>
<organism evidence="2 3">
    <name type="scientific">Agathobaculum butyriciproducens</name>
    <dbReference type="NCBI Taxonomy" id="1628085"/>
    <lineage>
        <taxon>Bacteria</taxon>
        <taxon>Bacillati</taxon>
        <taxon>Bacillota</taxon>
        <taxon>Clostridia</taxon>
        <taxon>Eubacteriales</taxon>
        <taxon>Butyricicoccaceae</taxon>
        <taxon>Agathobaculum</taxon>
    </lineage>
</organism>
<proteinExistence type="predicted"/>
<dbReference type="GeneID" id="98659702"/>